<evidence type="ECO:0000313" key="1">
    <source>
        <dbReference type="EMBL" id="TNN34001.1"/>
    </source>
</evidence>
<proteinExistence type="predicted"/>
<keyword evidence="2" id="KW-1185">Reference proteome</keyword>
<reference evidence="1 2" key="1">
    <citation type="submission" date="2019-03" db="EMBL/GenBank/DDBJ databases">
        <title>First draft genome of Liparis tanakae, snailfish: a comprehensive survey of snailfish specific genes.</title>
        <authorList>
            <person name="Kim W."/>
            <person name="Song I."/>
            <person name="Jeong J.-H."/>
            <person name="Kim D."/>
            <person name="Kim S."/>
            <person name="Ryu S."/>
            <person name="Song J.Y."/>
            <person name="Lee S.K."/>
        </authorList>
    </citation>
    <scope>NUCLEOTIDE SEQUENCE [LARGE SCALE GENOMIC DNA]</scope>
    <source>
        <tissue evidence="1">Muscle</tissue>
    </source>
</reference>
<gene>
    <name evidence="1" type="ORF">EYF80_055833</name>
</gene>
<dbReference type="EMBL" id="SRLO01002066">
    <property type="protein sequence ID" value="TNN34001.1"/>
    <property type="molecule type" value="Genomic_DNA"/>
</dbReference>
<comment type="caution">
    <text evidence="1">The sequence shown here is derived from an EMBL/GenBank/DDBJ whole genome shotgun (WGS) entry which is preliminary data.</text>
</comment>
<protein>
    <submittedName>
        <fullName evidence="1">Uncharacterized protein</fullName>
    </submittedName>
</protein>
<accession>A0A4Z2EZQ4</accession>
<organism evidence="1 2">
    <name type="scientific">Liparis tanakae</name>
    <name type="common">Tanaka's snailfish</name>
    <dbReference type="NCBI Taxonomy" id="230148"/>
    <lineage>
        <taxon>Eukaryota</taxon>
        <taxon>Metazoa</taxon>
        <taxon>Chordata</taxon>
        <taxon>Craniata</taxon>
        <taxon>Vertebrata</taxon>
        <taxon>Euteleostomi</taxon>
        <taxon>Actinopterygii</taxon>
        <taxon>Neopterygii</taxon>
        <taxon>Teleostei</taxon>
        <taxon>Neoteleostei</taxon>
        <taxon>Acanthomorphata</taxon>
        <taxon>Eupercaria</taxon>
        <taxon>Perciformes</taxon>
        <taxon>Cottioidei</taxon>
        <taxon>Cottales</taxon>
        <taxon>Liparidae</taxon>
        <taxon>Liparis</taxon>
    </lineage>
</organism>
<name>A0A4Z2EZQ4_9TELE</name>
<sequence length="192" mass="21207">MSGGEPGQYPEAAVQCCPPVLPPPLPSILRPSVCRPPGEPEAITGQQGCYGDQRCPRGATSARGVLVERSPSRVEAVSPEVTTLFSRSEKAPRRNRSFYYIRLKMVHFRSDVITHTLQLDTSRTFKKGPMQRWVLTETSRSRTARRREPVAAACRLVLFAAGLWASPPLFSALIPANHTFVFLHSSDWSGSC</sequence>
<dbReference type="Proteomes" id="UP000314294">
    <property type="component" value="Unassembled WGS sequence"/>
</dbReference>
<dbReference type="AlphaFoldDB" id="A0A4Z2EZQ4"/>
<evidence type="ECO:0000313" key="2">
    <source>
        <dbReference type="Proteomes" id="UP000314294"/>
    </source>
</evidence>